<evidence type="ECO:0000313" key="4">
    <source>
        <dbReference type="Proteomes" id="UP000694844"/>
    </source>
</evidence>
<gene>
    <name evidence="5" type="primary">LOC111120852</name>
</gene>
<sequence>MILLWLIVFSFSAPFVFGACPAGTYGPGCANTCGFCLNNQTCDETTGSCERCSAGYQGILCKSECRSGDYGENCELRCDDLCLNGTCDPKNGTCTKIEPTTAALTTPSYTSTITVTRNAQPITQTSKRGLIFDSPVVFLVFSVPGLVLVGVGTLVLCLILALLCHSAINKCCPRKVQVEPTYHAKRRRSTRSTSFMYKKWSSSPT</sequence>
<keyword evidence="2" id="KW-0812">Transmembrane</keyword>
<feature type="signal peptide" evidence="3">
    <location>
        <begin position="1"/>
        <end position="18"/>
    </location>
</feature>
<protein>
    <submittedName>
        <fullName evidence="5">Multiple epidermal growth factor-like domains protein 10 isoform X2</fullName>
    </submittedName>
</protein>
<keyword evidence="2" id="KW-1133">Transmembrane helix</keyword>
<feature type="transmembrane region" description="Helical" evidence="2">
    <location>
        <begin position="136"/>
        <end position="164"/>
    </location>
</feature>
<dbReference type="RefSeq" id="XP_022317560.1">
    <property type="nucleotide sequence ID" value="XM_022461852.1"/>
</dbReference>
<proteinExistence type="predicted"/>
<reference evidence="5" key="1">
    <citation type="submission" date="2025-08" db="UniProtKB">
        <authorList>
            <consortium name="RefSeq"/>
        </authorList>
    </citation>
    <scope>IDENTIFICATION</scope>
    <source>
        <tissue evidence="5">Whole sample</tissue>
    </source>
</reference>
<keyword evidence="4" id="KW-1185">Reference proteome</keyword>
<dbReference type="Proteomes" id="UP000694844">
    <property type="component" value="Chromosome 2"/>
</dbReference>
<organism evidence="4 5">
    <name type="scientific">Crassostrea virginica</name>
    <name type="common">Eastern oyster</name>
    <dbReference type="NCBI Taxonomy" id="6565"/>
    <lineage>
        <taxon>Eukaryota</taxon>
        <taxon>Metazoa</taxon>
        <taxon>Spiralia</taxon>
        <taxon>Lophotrochozoa</taxon>
        <taxon>Mollusca</taxon>
        <taxon>Bivalvia</taxon>
        <taxon>Autobranchia</taxon>
        <taxon>Pteriomorphia</taxon>
        <taxon>Ostreida</taxon>
        <taxon>Ostreoidea</taxon>
        <taxon>Ostreidae</taxon>
        <taxon>Crassostrea</taxon>
    </lineage>
</organism>
<evidence type="ECO:0000256" key="2">
    <source>
        <dbReference type="SAM" id="Phobius"/>
    </source>
</evidence>
<keyword evidence="1" id="KW-0245">EGF-like domain</keyword>
<accession>A0A8B8CP46</accession>
<evidence type="ECO:0000256" key="3">
    <source>
        <dbReference type="SAM" id="SignalP"/>
    </source>
</evidence>
<dbReference type="InterPro" id="IPR042635">
    <property type="entry name" value="MEGF10/SREC1/2-like"/>
</dbReference>
<evidence type="ECO:0000256" key="1">
    <source>
        <dbReference type="ARBA" id="ARBA00022536"/>
    </source>
</evidence>
<dbReference type="PANTHER" id="PTHR24043:SF8">
    <property type="entry name" value="EGF-LIKE DOMAIN-CONTAINING PROTEIN"/>
    <property type="match status" value="1"/>
</dbReference>
<dbReference type="PANTHER" id="PTHR24043">
    <property type="entry name" value="SCAVENGER RECEPTOR CLASS F"/>
    <property type="match status" value="1"/>
</dbReference>
<feature type="chain" id="PRO_5034900596" evidence="3">
    <location>
        <begin position="19"/>
        <end position="205"/>
    </location>
</feature>
<dbReference type="GeneID" id="111120852"/>
<name>A0A8B8CP46_CRAVI</name>
<keyword evidence="3" id="KW-0732">Signal</keyword>
<dbReference type="OrthoDB" id="6151293at2759"/>
<dbReference type="GO" id="GO:0005044">
    <property type="term" value="F:scavenger receptor activity"/>
    <property type="evidence" value="ECO:0007669"/>
    <property type="project" value="InterPro"/>
</dbReference>
<dbReference type="Gene3D" id="2.170.300.10">
    <property type="entry name" value="Tie2 ligand-binding domain superfamily"/>
    <property type="match status" value="1"/>
</dbReference>
<evidence type="ECO:0000313" key="5">
    <source>
        <dbReference type="RefSeq" id="XP_022317560.1"/>
    </source>
</evidence>
<dbReference type="AlphaFoldDB" id="A0A8B8CP46"/>
<keyword evidence="2" id="KW-0472">Membrane</keyword>